<evidence type="ECO:0000313" key="1">
    <source>
        <dbReference type="EMBL" id="MBA4650590.1"/>
    </source>
</evidence>
<name>A0A7C8ZU19_OPUST</name>
<reference evidence="1" key="2">
    <citation type="submission" date="2020-07" db="EMBL/GenBank/DDBJ databases">
        <authorList>
            <person name="Vera ALvarez R."/>
            <person name="Arias-Moreno D.M."/>
            <person name="Jimenez-Jacinto V."/>
            <person name="Jimenez-Bremont J.F."/>
            <person name="Swaminathan K."/>
            <person name="Moose S.P."/>
            <person name="Guerrero-Gonzalez M.L."/>
            <person name="Marino-Ramirez L."/>
            <person name="Landsman D."/>
            <person name="Rodriguez-Kessler M."/>
            <person name="Delgado-Sanchez P."/>
        </authorList>
    </citation>
    <scope>NUCLEOTIDE SEQUENCE</scope>
    <source>
        <tissue evidence="1">Cladode</tissue>
    </source>
</reference>
<dbReference type="EMBL" id="GISG01165759">
    <property type="protein sequence ID" value="MBA4650590.1"/>
    <property type="molecule type" value="Transcribed_RNA"/>
</dbReference>
<proteinExistence type="predicted"/>
<dbReference type="AlphaFoldDB" id="A0A7C8ZU19"/>
<protein>
    <submittedName>
        <fullName evidence="1">Uncharacterized protein</fullName>
    </submittedName>
</protein>
<organism evidence="1">
    <name type="scientific">Opuntia streptacantha</name>
    <name type="common">Prickly pear cactus</name>
    <name type="synonym">Opuntia cardona</name>
    <dbReference type="NCBI Taxonomy" id="393608"/>
    <lineage>
        <taxon>Eukaryota</taxon>
        <taxon>Viridiplantae</taxon>
        <taxon>Streptophyta</taxon>
        <taxon>Embryophyta</taxon>
        <taxon>Tracheophyta</taxon>
        <taxon>Spermatophyta</taxon>
        <taxon>Magnoliopsida</taxon>
        <taxon>eudicotyledons</taxon>
        <taxon>Gunneridae</taxon>
        <taxon>Pentapetalae</taxon>
        <taxon>Caryophyllales</taxon>
        <taxon>Cactineae</taxon>
        <taxon>Cactaceae</taxon>
        <taxon>Opuntioideae</taxon>
        <taxon>Opuntia</taxon>
    </lineage>
</organism>
<sequence>MDIMGSCLSLVAQINDSDHLIILKAISGYLRIRKHPYELGLKMQRYGGSCADPRGAWKRERRKKLRCRTGDGPSPTRWVGVAFLQYQLFPQLVATASRRLYYRLSRHTFSSNW</sequence>
<reference evidence="1" key="1">
    <citation type="journal article" date="2013" name="J. Plant Res.">
        <title>Effect of fungi and light on seed germination of three Opuntia species from semiarid lands of central Mexico.</title>
        <authorList>
            <person name="Delgado-Sanchez P."/>
            <person name="Jimenez-Bremont J.F."/>
            <person name="Guerrero-Gonzalez Mde L."/>
            <person name="Flores J."/>
        </authorList>
    </citation>
    <scope>NUCLEOTIDE SEQUENCE</scope>
    <source>
        <tissue evidence="1">Cladode</tissue>
    </source>
</reference>
<accession>A0A7C8ZU19</accession>